<keyword evidence="2" id="KW-1185">Reference proteome</keyword>
<dbReference type="EMBL" id="JAYMYQ010000011">
    <property type="protein sequence ID" value="KAK7306500.1"/>
    <property type="molecule type" value="Genomic_DNA"/>
</dbReference>
<reference evidence="1 2" key="1">
    <citation type="submission" date="2024-01" db="EMBL/GenBank/DDBJ databases">
        <title>The genomes of 5 underutilized Papilionoideae crops provide insights into root nodulation and disease resistanc.</title>
        <authorList>
            <person name="Jiang F."/>
        </authorList>
    </citation>
    <scope>NUCLEOTIDE SEQUENCE [LARGE SCALE GENOMIC DNA]</scope>
    <source>
        <strain evidence="1">LVBAO_FW01</strain>
        <tissue evidence="1">Leaves</tissue>
    </source>
</reference>
<accession>A0AAN9PNT5</accession>
<evidence type="ECO:0000313" key="2">
    <source>
        <dbReference type="Proteomes" id="UP001367508"/>
    </source>
</evidence>
<proteinExistence type="predicted"/>
<organism evidence="1 2">
    <name type="scientific">Canavalia gladiata</name>
    <name type="common">Sword bean</name>
    <name type="synonym">Dolichos gladiatus</name>
    <dbReference type="NCBI Taxonomy" id="3824"/>
    <lineage>
        <taxon>Eukaryota</taxon>
        <taxon>Viridiplantae</taxon>
        <taxon>Streptophyta</taxon>
        <taxon>Embryophyta</taxon>
        <taxon>Tracheophyta</taxon>
        <taxon>Spermatophyta</taxon>
        <taxon>Magnoliopsida</taxon>
        <taxon>eudicotyledons</taxon>
        <taxon>Gunneridae</taxon>
        <taxon>Pentapetalae</taxon>
        <taxon>rosids</taxon>
        <taxon>fabids</taxon>
        <taxon>Fabales</taxon>
        <taxon>Fabaceae</taxon>
        <taxon>Papilionoideae</taxon>
        <taxon>50 kb inversion clade</taxon>
        <taxon>NPAAA clade</taxon>
        <taxon>indigoferoid/millettioid clade</taxon>
        <taxon>Phaseoleae</taxon>
        <taxon>Canavalia</taxon>
    </lineage>
</organism>
<comment type="caution">
    <text evidence="1">The sequence shown here is derived from an EMBL/GenBank/DDBJ whole genome shotgun (WGS) entry which is preliminary data.</text>
</comment>
<gene>
    <name evidence="1" type="ORF">VNO77_44447</name>
</gene>
<protein>
    <submittedName>
        <fullName evidence="1">Uncharacterized protein</fullName>
    </submittedName>
</protein>
<dbReference type="AlphaFoldDB" id="A0AAN9PNT5"/>
<name>A0AAN9PNT5_CANGL</name>
<sequence>MSLNNISLSSFTLKLIWREIHQWSPTEVVKDRLVSVRCIGISIHAWCTTDFFTQLASQIGRRFVKVDQPTLGVQRLDFGQILVHTRSWKCINTPRPVSRSEFDEILSSVAVLETDFPLKEVEVNLGDKTRGADNNCLVKNLGQLPLDPMMEGIQIGR</sequence>
<evidence type="ECO:0000313" key="1">
    <source>
        <dbReference type="EMBL" id="KAK7306500.1"/>
    </source>
</evidence>
<dbReference type="Proteomes" id="UP001367508">
    <property type="component" value="Unassembled WGS sequence"/>
</dbReference>